<dbReference type="EMBL" id="JAVDPY010000006">
    <property type="protein sequence ID" value="MDR6335082.1"/>
    <property type="molecule type" value="Genomic_DNA"/>
</dbReference>
<accession>A0A9W6CNL5</accession>
<evidence type="ECO:0000256" key="2">
    <source>
        <dbReference type="SAM" id="SignalP"/>
    </source>
</evidence>
<evidence type="ECO:0000313" key="6">
    <source>
        <dbReference type="Proteomes" id="UP001245370"/>
    </source>
</evidence>
<evidence type="ECO:0000313" key="3">
    <source>
        <dbReference type="EMBL" id="GLI23695.1"/>
    </source>
</evidence>
<dbReference type="AlphaFoldDB" id="A0A9W6CNL5"/>
<protein>
    <recommendedName>
        <fullName evidence="7">DUF4148 domain-containing protein</fullName>
    </recommendedName>
</protein>
<dbReference type="Proteomes" id="UP001144397">
    <property type="component" value="Unassembled WGS sequence"/>
</dbReference>
<evidence type="ECO:0008006" key="7">
    <source>
        <dbReference type="Google" id="ProtNLM"/>
    </source>
</evidence>
<proteinExistence type="predicted"/>
<gene>
    <name evidence="4" type="ORF">GGQ86_003572</name>
    <name evidence="3" type="ORF">XFLAVUS301_33690</name>
</gene>
<dbReference type="EMBL" id="BSDO01000005">
    <property type="protein sequence ID" value="GLI23695.1"/>
    <property type="molecule type" value="Genomic_DNA"/>
</dbReference>
<feature type="chain" id="PRO_5040727115" description="DUF4148 domain-containing protein" evidence="2">
    <location>
        <begin position="26"/>
        <end position="95"/>
    </location>
</feature>
<evidence type="ECO:0000313" key="4">
    <source>
        <dbReference type="EMBL" id="MDR6335082.1"/>
    </source>
</evidence>
<keyword evidence="6" id="KW-1185">Reference proteome</keyword>
<keyword evidence="2" id="KW-0732">Signal</keyword>
<feature type="region of interest" description="Disordered" evidence="1">
    <location>
        <begin position="56"/>
        <end position="95"/>
    </location>
</feature>
<dbReference type="GeneID" id="95764150"/>
<feature type="signal peptide" evidence="2">
    <location>
        <begin position="1"/>
        <end position="25"/>
    </location>
</feature>
<organism evidence="3 5">
    <name type="scientific">Xanthobacter flavus</name>
    <dbReference type="NCBI Taxonomy" id="281"/>
    <lineage>
        <taxon>Bacteria</taxon>
        <taxon>Pseudomonadati</taxon>
        <taxon>Pseudomonadota</taxon>
        <taxon>Alphaproteobacteria</taxon>
        <taxon>Hyphomicrobiales</taxon>
        <taxon>Xanthobacteraceae</taxon>
        <taxon>Xanthobacter</taxon>
    </lineage>
</organism>
<reference evidence="3" key="1">
    <citation type="submission" date="2022-12" db="EMBL/GenBank/DDBJ databases">
        <title>Reference genome sequencing for broad-spectrum identification of bacterial and archaeal isolates by mass spectrometry.</title>
        <authorList>
            <person name="Sekiguchi Y."/>
            <person name="Tourlousse D.M."/>
        </authorList>
    </citation>
    <scope>NUCLEOTIDE SEQUENCE</scope>
    <source>
        <strain evidence="3">301</strain>
    </source>
</reference>
<sequence length="95" mass="9784">MSIKSTVLAAGVAVMLVSSVGSAFADPTVQKENVEQYAVSAQGSLTPTSPAAVAREESRLERPSAFGTPGPYYVSERPFANGNAQSGPAHDADDN</sequence>
<reference evidence="4 6" key="2">
    <citation type="submission" date="2023-07" db="EMBL/GenBank/DDBJ databases">
        <title>Genomic Encyclopedia of Type Strains, Phase IV (KMG-IV): sequencing the most valuable type-strain genomes for metagenomic binning, comparative biology and taxonomic classification.</title>
        <authorList>
            <person name="Goeker M."/>
        </authorList>
    </citation>
    <scope>NUCLEOTIDE SEQUENCE [LARGE SCALE GENOMIC DNA]</scope>
    <source>
        <strain evidence="4 6">DSM 338</strain>
    </source>
</reference>
<comment type="caution">
    <text evidence="3">The sequence shown here is derived from an EMBL/GenBank/DDBJ whole genome shotgun (WGS) entry which is preliminary data.</text>
</comment>
<dbReference type="RefSeq" id="WP_281808546.1">
    <property type="nucleotide sequence ID" value="NZ_BSDO01000005.1"/>
</dbReference>
<name>A0A9W6CNL5_XANFL</name>
<evidence type="ECO:0000256" key="1">
    <source>
        <dbReference type="SAM" id="MobiDB-lite"/>
    </source>
</evidence>
<dbReference type="Proteomes" id="UP001245370">
    <property type="component" value="Unassembled WGS sequence"/>
</dbReference>
<evidence type="ECO:0000313" key="5">
    <source>
        <dbReference type="Proteomes" id="UP001144397"/>
    </source>
</evidence>